<proteinExistence type="predicted"/>
<keyword evidence="2" id="KW-1185">Reference proteome</keyword>
<organism evidence="1 2">
    <name type="scientific">Entomophthora muscae</name>
    <dbReference type="NCBI Taxonomy" id="34485"/>
    <lineage>
        <taxon>Eukaryota</taxon>
        <taxon>Fungi</taxon>
        <taxon>Fungi incertae sedis</taxon>
        <taxon>Zoopagomycota</taxon>
        <taxon>Entomophthoromycotina</taxon>
        <taxon>Entomophthoromycetes</taxon>
        <taxon>Entomophthorales</taxon>
        <taxon>Entomophthoraceae</taxon>
        <taxon>Entomophthora</taxon>
    </lineage>
</organism>
<dbReference type="Proteomes" id="UP001165960">
    <property type="component" value="Unassembled WGS sequence"/>
</dbReference>
<dbReference type="EMBL" id="QTSX02004376">
    <property type="protein sequence ID" value="KAJ9065148.1"/>
    <property type="molecule type" value="Genomic_DNA"/>
</dbReference>
<reference evidence="1" key="1">
    <citation type="submission" date="2022-04" db="EMBL/GenBank/DDBJ databases">
        <title>Genome of the entomopathogenic fungus Entomophthora muscae.</title>
        <authorList>
            <person name="Elya C."/>
            <person name="Lovett B.R."/>
            <person name="Lee E."/>
            <person name="Macias A.M."/>
            <person name="Hajek A.E."/>
            <person name="De Bivort B.L."/>
            <person name="Kasson M.T."/>
            <person name="De Fine Licht H.H."/>
            <person name="Stajich J.E."/>
        </authorList>
    </citation>
    <scope>NUCLEOTIDE SEQUENCE</scope>
    <source>
        <strain evidence="1">Berkeley</strain>
    </source>
</reference>
<protein>
    <submittedName>
        <fullName evidence="1">Mitochondrial import inner membrane translocase subunit tim23</fullName>
    </submittedName>
</protein>
<evidence type="ECO:0000313" key="2">
    <source>
        <dbReference type="Proteomes" id="UP001165960"/>
    </source>
</evidence>
<comment type="caution">
    <text evidence="1">The sequence shown here is derived from an EMBL/GenBank/DDBJ whole genome shotgun (WGS) entry which is preliminary data.</text>
</comment>
<evidence type="ECO:0000313" key="1">
    <source>
        <dbReference type="EMBL" id="KAJ9065148.1"/>
    </source>
</evidence>
<name>A0ACC2SS21_9FUNG</name>
<gene>
    <name evidence="1" type="primary">TIM23_1</name>
    <name evidence="1" type="ORF">DSO57_1022789</name>
</gene>
<accession>A0ACC2SS21</accession>
<sequence length="222" mass="23087">MGLFFNNTAASSQALSPVAIQKEEAPTSPSGSPIVSPLLGFSTIDASKLHPMSGIDADTLEYLSLEDGRNRSTAFGFIPSRSYSDDIMYGTGSVYLAGLGIGGLYGAREGLKATKGSPFKIRFNGLLNGCTRRGPFLGNSLGMLALGYTSINSAADYFGAPDTSLTAIASGALTGMLFKSTAGLRSSLIAGGICSLVVSAWKLANDAYLERPVDYSRQLADA</sequence>